<dbReference type="KEGG" id="cap:CLDAP_18440"/>
<dbReference type="HOGENOM" id="CLU_1648991_0_0_0"/>
<sequence length="160" mass="17348">MEWGKPVTADITVTSDVDLTGVQVALTTFPPAMVQENGGWQPEGSRWLVDVIAHQPLHFTKQVLLPSADIYELRANVYHPTKPFVADIIEIEFTPEKIVINPTPYPGAIAPAVTAPPERFATFVARLTQEALLTPTEAFASPLTTPTPPFVSPLPTPVAP</sequence>
<organism evidence="1 2">
    <name type="scientific">Caldilinea aerophila (strain DSM 14535 / JCM 11387 / NBRC 104270 / STL-6-O1)</name>
    <dbReference type="NCBI Taxonomy" id="926550"/>
    <lineage>
        <taxon>Bacteria</taxon>
        <taxon>Bacillati</taxon>
        <taxon>Chloroflexota</taxon>
        <taxon>Caldilineae</taxon>
        <taxon>Caldilineales</taxon>
        <taxon>Caldilineaceae</taxon>
        <taxon>Caldilinea</taxon>
    </lineage>
</organism>
<dbReference type="EMBL" id="AP012337">
    <property type="protein sequence ID" value="BAL99883.1"/>
    <property type="molecule type" value="Genomic_DNA"/>
</dbReference>
<accession>I0I3P6</accession>
<reference evidence="1 2" key="1">
    <citation type="submission" date="2012-02" db="EMBL/GenBank/DDBJ databases">
        <title>Complete genome sequence of Caldilinea aerophila DSM 14535 (= NBRC 102666).</title>
        <authorList>
            <person name="Oguchi A."/>
            <person name="Hosoyama A."/>
            <person name="Sekine M."/>
            <person name="Fukai R."/>
            <person name="Kato Y."/>
            <person name="Nakamura S."/>
            <person name="Hanada S."/>
            <person name="Yamazaki S."/>
            <person name="Fujita N."/>
        </authorList>
    </citation>
    <scope>NUCLEOTIDE SEQUENCE [LARGE SCALE GENOMIC DNA]</scope>
    <source>
        <strain evidence="2">DSM 14535 / JCM 11387 / NBRC 104270 / STL-6-O1</strain>
    </source>
</reference>
<dbReference type="AlphaFoldDB" id="I0I3P6"/>
<keyword evidence="2" id="KW-1185">Reference proteome</keyword>
<evidence type="ECO:0000313" key="1">
    <source>
        <dbReference type="EMBL" id="BAL99883.1"/>
    </source>
</evidence>
<evidence type="ECO:0000313" key="2">
    <source>
        <dbReference type="Proteomes" id="UP000007880"/>
    </source>
</evidence>
<dbReference type="Proteomes" id="UP000007880">
    <property type="component" value="Chromosome"/>
</dbReference>
<proteinExistence type="predicted"/>
<protein>
    <submittedName>
        <fullName evidence="1">Uncharacterized protein</fullName>
    </submittedName>
</protein>
<gene>
    <name evidence="1" type="ordered locus">CLDAP_18440</name>
</gene>
<name>I0I3P6_CALAS</name>